<evidence type="ECO:0000313" key="2">
    <source>
        <dbReference type="Proteomes" id="UP001470230"/>
    </source>
</evidence>
<gene>
    <name evidence="1" type="ORF">M9Y10_031853</name>
</gene>
<dbReference type="SUPFAM" id="SSF48403">
    <property type="entry name" value="Ankyrin repeat"/>
    <property type="match status" value="1"/>
</dbReference>
<name>A0ABR2GZZ4_9EUKA</name>
<evidence type="ECO:0000313" key="1">
    <source>
        <dbReference type="EMBL" id="KAK8839497.1"/>
    </source>
</evidence>
<reference evidence="1 2" key="1">
    <citation type="submission" date="2024-04" db="EMBL/GenBank/DDBJ databases">
        <title>Tritrichomonas musculus Genome.</title>
        <authorList>
            <person name="Alves-Ferreira E."/>
            <person name="Grigg M."/>
            <person name="Lorenzi H."/>
            <person name="Galac M."/>
        </authorList>
    </citation>
    <scope>NUCLEOTIDE SEQUENCE [LARGE SCALE GENOMIC DNA]</scope>
    <source>
        <strain evidence="1 2">EAF2021</strain>
    </source>
</reference>
<dbReference type="Proteomes" id="UP001470230">
    <property type="component" value="Unassembled WGS sequence"/>
</dbReference>
<dbReference type="PANTHER" id="PTHR24159:SF5">
    <property type="entry name" value="ANK_REP_REGION DOMAIN-CONTAINING PROTEIN"/>
    <property type="match status" value="1"/>
</dbReference>
<protein>
    <recommendedName>
        <fullName evidence="3">DUF3447 domain-containing protein</fullName>
    </recommendedName>
</protein>
<sequence>MDLHEYLKKMKNIQKNILEFIERDSISIDDLNIYFNYLKQKENLNYLKEVLHLISKITKNHQSTTRFYEKIEQILQIFKDEICENFTIQQILNYFIDNKRIILFLFNSGIILPDQTIASIFSNSKYLERKYLHFFYPEISTFLSPKMSDEIKKEIETNYNSEQFLKLREKGENDSYICQLIRDDLNDDFISYVSHSNYQLTETIEPSIFETNSLLIKNKPTLIEYSAFFGSIHIFKYLFLNKVELNPSLWLYAIHGGSSGIIHILEDCEMNIPDDYFQSYLIEAIKCHHNQLANYFETNLNRTQISIDSEKVVFRKSLQFFNYKFLPHEIGQFEELFDDLCKNDYFLLVDFFLKSKSIQINLSHSLVEAVRKGNYEIAHLLLENPEIDINYKYIFNQCFFI</sequence>
<organism evidence="1 2">
    <name type="scientific">Tritrichomonas musculus</name>
    <dbReference type="NCBI Taxonomy" id="1915356"/>
    <lineage>
        <taxon>Eukaryota</taxon>
        <taxon>Metamonada</taxon>
        <taxon>Parabasalia</taxon>
        <taxon>Tritrichomonadida</taxon>
        <taxon>Tritrichomonadidae</taxon>
        <taxon>Tritrichomonas</taxon>
    </lineage>
</organism>
<dbReference type="PANTHER" id="PTHR24159">
    <property type="match status" value="1"/>
</dbReference>
<dbReference type="InterPro" id="IPR036770">
    <property type="entry name" value="Ankyrin_rpt-contain_sf"/>
</dbReference>
<dbReference type="EMBL" id="JAPFFF010000051">
    <property type="protein sequence ID" value="KAK8839497.1"/>
    <property type="molecule type" value="Genomic_DNA"/>
</dbReference>
<comment type="caution">
    <text evidence="1">The sequence shown here is derived from an EMBL/GenBank/DDBJ whole genome shotgun (WGS) entry which is preliminary data.</text>
</comment>
<evidence type="ECO:0008006" key="3">
    <source>
        <dbReference type="Google" id="ProtNLM"/>
    </source>
</evidence>
<keyword evidence="2" id="KW-1185">Reference proteome</keyword>
<proteinExistence type="predicted"/>
<accession>A0ABR2GZZ4</accession>